<dbReference type="GO" id="GO:0016020">
    <property type="term" value="C:membrane"/>
    <property type="evidence" value="ECO:0007669"/>
    <property type="project" value="UniProtKB-SubCell"/>
</dbReference>
<dbReference type="HAMAP" id="MF_00057">
    <property type="entry name" value="KdsB"/>
    <property type="match status" value="1"/>
</dbReference>
<comment type="function">
    <text evidence="5">Activates KDO (a required 8-carbon sugar) for incorporation into bacterial lipopolysaccharide in Gram-negative bacteria.</text>
</comment>
<evidence type="ECO:0000256" key="1">
    <source>
        <dbReference type="ARBA" id="ARBA00004370"/>
    </source>
</evidence>
<evidence type="ECO:0000256" key="4">
    <source>
        <dbReference type="ARBA" id="ARBA00022985"/>
    </source>
</evidence>
<dbReference type="GO" id="GO:0005829">
    <property type="term" value="C:cytosol"/>
    <property type="evidence" value="ECO:0007669"/>
    <property type="project" value="TreeGrafter"/>
</dbReference>
<comment type="catalytic activity">
    <reaction evidence="5">
        <text>3-deoxy-alpha-D-manno-oct-2-ulosonate + CTP = CMP-3-deoxy-beta-D-manno-octulosonate + diphosphate</text>
        <dbReference type="Rhea" id="RHEA:23448"/>
        <dbReference type="ChEBI" id="CHEBI:33019"/>
        <dbReference type="ChEBI" id="CHEBI:37563"/>
        <dbReference type="ChEBI" id="CHEBI:85986"/>
        <dbReference type="ChEBI" id="CHEBI:85987"/>
        <dbReference type="EC" id="2.7.7.38"/>
    </reaction>
</comment>
<accession>A0A517Y686</accession>
<evidence type="ECO:0000256" key="2">
    <source>
        <dbReference type="ARBA" id="ARBA00022679"/>
    </source>
</evidence>
<organism evidence="6 7">
    <name type="scientific">Anatilimnocola aggregata</name>
    <dbReference type="NCBI Taxonomy" id="2528021"/>
    <lineage>
        <taxon>Bacteria</taxon>
        <taxon>Pseudomonadati</taxon>
        <taxon>Planctomycetota</taxon>
        <taxon>Planctomycetia</taxon>
        <taxon>Pirellulales</taxon>
        <taxon>Pirellulaceae</taxon>
        <taxon>Anatilimnocola</taxon>
    </lineage>
</organism>
<protein>
    <recommendedName>
        <fullName evidence="5">3-deoxy-manno-octulosonate cytidylyltransferase</fullName>
        <ecNumber evidence="5">2.7.7.38</ecNumber>
    </recommendedName>
    <alternativeName>
        <fullName evidence="5">CMP-2-keto-3-deoxyoctulosonic acid synthase</fullName>
        <shortName evidence="5">CKS</shortName>
        <shortName evidence="5">CMP-KDO synthase</shortName>
    </alternativeName>
</protein>
<dbReference type="CDD" id="cd02517">
    <property type="entry name" value="CMP-KDO-Synthetase"/>
    <property type="match status" value="1"/>
</dbReference>
<dbReference type="InterPro" id="IPR003329">
    <property type="entry name" value="Cytidylyl_trans"/>
</dbReference>
<dbReference type="Gene3D" id="3.90.550.10">
    <property type="entry name" value="Spore Coat Polysaccharide Biosynthesis Protein SpsA, Chain A"/>
    <property type="match status" value="1"/>
</dbReference>
<dbReference type="Proteomes" id="UP000315017">
    <property type="component" value="Chromosome"/>
</dbReference>
<dbReference type="NCBIfam" id="TIGR00466">
    <property type="entry name" value="kdsB"/>
    <property type="match status" value="1"/>
</dbReference>
<dbReference type="PANTHER" id="PTHR42866:SF2">
    <property type="entry name" value="3-DEOXY-MANNO-OCTULOSONATE CYTIDYLYLTRANSFERASE, MITOCHONDRIAL"/>
    <property type="match status" value="1"/>
</dbReference>
<comment type="pathway">
    <text evidence="5">Nucleotide-sugar biosynthesis; CMP-3-deoxy-D-manno-octulosonate biosynthesis; CMP-3-deoxy-D-manno-octulosonate from 3-deoxy-D-manno-octulosonate and CTP: step 1/1.</text>
</comment>
<keyword evidence="7" id="KW-1185">Reference proteome</keyword>
<dbReference type="GO" id="GO:0033468">
    <property type="term" value="P:CMP-keto-3-deoxy-D-manno-octulosonic acid biosynthetic process"/>
    <property type="evidence" value="ECO:0007669"/>
    <property type="project" value="UniProtKB-UniRule"/>
</dbReference>
<dbReference type="AlphaFoldDB" id="A0A517Y686"/>
<comment type="subcellular location">
    <subcellularLocation>
        <location evidence="5">Cytoplasm</location>
    </subcellularLocation>
    <subcellularLocation>
        <location evidence="1">Membrane</location>
    </subcellularLocation>
</comment>
<keyword evidence="2 5" id="KW-0808">Transferase</keyword>
<dbReference type="InterPro" id="IPR004528">
    <property type="entry name" value="KdsB"/>
</dbReference>
<dbReference type="Pfam" id="PF02348">
    <property type="entry name" value="CTP_transf_3"/>
    <property type="match status" value="1"/>
</dbReference>
<dbReference type="GO" id="GO:0008690">
    <property type="term" value="F:3-deoxy-manno-octulosonate cytidylyltransferase activity"/>
    <property type="evidence" value="ECO:0007669"/>
    <property type="project" value="UniProtKB-UniRule"/>
</dbReference>
<name>A0A517Y686_9BACT</name>
<dbReference type="FunFam" id="3.90.550.10:FF:000011">
    <property type="entry name" value="3-deoxy-manno-octulosonate cytidylyltransferase"/>
    <property type="match status" value="1"/>
</dbReference>
<dbReference type="InterPro" id="IPR029044">
    <property type="entry name" value="Nucleotide-diphossugar_trans"/>
</dbReference>
<keyword evidence="5" id="KW-0963">Cytoplasm</keyword>
<dbReference type="EC" id="2.7.7.38" evidence="5"/>
<reference evidence="6 7" key="1">
    <citation type="submission" date="2019-02" db="EMBL/GenBank/DDBJ databases">
        <title>Deep-cultivation of Planctomycetes and their phenomic and genomic characterization uncovers novel biology.</title>
        <authorList>
            <person name="Wiegand S."/>
            <person name="Jogler M."/>
            <person name="Boedeker C."/>
            <person name="Pinto D."/>
            <person name="Vollmers J."/>
            <person name="Rivas-Marin E."/>
            <person name="Kohn T."/>
            <person name="Peeters S.H."/>
            <person name="Heuer A."/>
            <person name="Rast P."/>
            <person name="Oberbeckmann S."/>
            <person name="Bunk B."/>
            <person name="Jeske O."/>
            <person name="Meyerdierks A."/>
            <person name="Storesund J.E."/>
            <person name="Kallscheuer N."/>
            <person name="Luecker S."/>
            <person name="Lage O.M."/>
            <person name="Pohl T."/>
            <person name="Merkel B.J."/>
            <person name="Hornburger P."/>
            <person name="Mueller R.-W."/>
            <person name="Bruemmer F."/>
            <person name="Labrenz M."/>
            <person name="Spormann A.M."/>
            <person name="Op den Camp H."/>
            <person name="Overmann J."/>
            <person name="Amann R."/>
            <person name="Jetten M.S.M."/>
            <person name="Mascher T."/>
            <person name="Medema M.H."/>
            <person name="Devos D.P."/>
            <person name="Kaster A.-K."/>
            <person name="Ovreas L."/>
            <person name="Rohde M."/>
            <person name="Galperin M.Y."/>
            <person name="Jogler C."/>
        </authorList>
    </citation>
    <scope>NUCLEOTIDE SEQUENCE [LARGE SCALE GENOMIC DNA]</scope>
    <source>
        <strain evidence="6 7">ETA_A8</strain>
    </source>
</reference>
<evidence type="ECO:0000313" key="6">
    <source>
        <dbReference type="EMBL" id="QDU25730.1"/>
    </source>
</evidence>
<evidence type="ECO:0000256" key="3">
    <source>
        <dbReference type="ARBA" id="ARBA00022695"/>
    </source>
</evidence>
<dbReference type="SUPFAM" id="SSF53448">
    <property type="entry name" value="Nucleotide-diphospho-sugar transferases"/>
    <property type="match status" value="1"/>
</dbReference>
<comment type="similarity">
    <text evidence="5">Belongs to the KdsB family.</text>
</comment>
<evidence type="ECO:0000313" key="7">
    <source>
        <dbReference type="Proteomes" id="UP000315017"/>
    </source>
</evidence>
<dbReference type="EMBL" id="CP036274">
    <property type="protein sequence ID" value="QDU25730.1"/>
    <property type="molecule type" value="Genomic_DNA"/>
</dbReference>
<gene>
    <name evidence="6" type="primary">kpsU</name>
    <name evidence="5" type="synonym">kdsB</name>
    <name evidence="6" type="ORF">ETAA8_08000</name>
</gene>
<dbReference type="UniPathway" id="UPA00358">
    <property type="reaction ID" value="UER00476"/>
</dbReference>
<dbReference type="GO" id="GO:0009103">
    <property type="term" value="P:lipopolysaccharide biosynthetic process"/>
    <property type="evidence" value="ECO:0007669"/>
    <property type="project" value="UniProtKB-UniRule"/>
</dbReference>
<proteinExistence type="inferred from homology"/>
<evidence type="ECO:0000256" key="5">
    <source>
        <dbReference type="HAMAP-Rule" id="MF_00057"/>
    </source>
</evidence>
<sequence>MNETNSMRPLQAAIVIPARLHSTRLPRKLLLAETGKPVIQHTYEAASRATKIQNICVAADSDEIADVVRRFGGHVLLTDPNHASGSDRVAEVARLWTDIDVIVNVQGDEPEISAAAIDQVVELLERDRCAVMSTLATPIRSKDKLFDPACVKVVFDQQGRALYFSRSVIPHARTWHDDLLTAEPAHFYQHIGLYAYRREFLLQIARLPRPEIEQLESLEQLRVLHAGQTILVGTIDEPSIGIDTPADYREFVTRYRS</sequence>
<dbReference type="PANTHER" id="PTHR42866">
    <property type="entry name" value="3-DEOXY-MANNO-OCTULOSONATE CYTIDYLYLTRANSFERASE"/>
    <property type="match status" value="1"/>
</dbReference>
<dbReference type="NCBIfam" id="NF003952">
    <property type="entry name" value="PRK05450.1-5"/>
    <property type="match status" value="1"/>
</dbReference>
<dbReference type="KEGG" id="aagg:ETAA8_08000"/>
<keyword evidence="3 5" id="KW-0548">Nucleotidyltransferase</keyword>
<keyword evidence="4 5" id="KW-0448">Lipopolysaccharide biosynthesis</keyword>